<evidence type="ECO:0000256" key="11">
    <source>
        <dbReference type="HAMAP-Rule" id="MF_00276"/>
    </source>
</evidence>
<comment type="subcellular location">
    <subcellularLocation>
        <location evidence="11">Cell membrane</location>
        <topology evidence="11">Single-pass membrane protein</topology>
    </subcellularLocation>
</comment>
<keyword evidence="5 11" id="KW-0547">Nucleotide-binding</keyword>
<evidence type="ECO:0000256" key="1">
    <source>
        <dbReference type="ARBA" id="ARBA00022448"/>
    </source>
</evidence>
<keyword evidence="13" id="KW-1185">Reference proteome</keyword>
<feature type="transmembrane region" description="Helical" evidence="11">
    <location>
        <begin position="12"/>
        <end position="31"/>
    </location>
</feature>
<keyword evidence="3 11" id="KW-0633">Potassium transport</keyword>
<evidence type="ECO:0000256" key="5">
    <source>
        <dbReference type="ARBA" id="ARBA00022741"/>
    </source>
</evidence>
<comment type="similarity">
    <text evidence="11">Belongs to the KdpC family.</text>
</comment>
<keyword evidence="10 11" id="KW-0472">Membrane</keyword>
<keyword evidence="2 11" id="KW-1003">Cell membrane</keyword>
<evidence type="ECO:0000256" key="3">
    <source>
        <dbReference type="ARBA" id="ARBA00022538"/>
    </source>
</evidence>
<keyword evidence="9 11" id="KW-0406">Ion transport</keyword>
<gene>
    <name evidence="11" type="primary">kdpC</name>
    <name evidence="12" type="ORF">SAMN04487995_4685</name>
</gene>
<keyword evidence="7 11" id="KW-0630">Potassium</keyword>
<evidence type="ECO:0000256" key="9">
    <source>
        <dbReference type="ARBA" id="ARBA00023065"/>
    </source>
</evidence>
<dbReference type="PIRSF" id="PIRSF001296">
    <property type="entry name" value="K_ATPase_KdpC"/>
    <property type="match status" value="1"/>
</dbReference>
<dbReference type="NCBIfam" id="NF001454">
    <property type="entry name" value="PRK00315.1"/>
    <property type="match status" value="1"/>
</dbReference>
<evidence type="ECO:0000256" key="4">
    <source>
        <dbReference type="ARBA" id="ARBA00022692"/>
    </source>
</evidence>
<keyword evidence="6 11" id="KW-0067">ATP-binding</keyword>
<keyword evidence="4 11" id="KW-0812">Transmembrane</keyword>
<dbReference type="EMBL" id="FNXY01000007">
    <property type="protein sequence ID" value="SEJ43078.1"/>
    <property type="molecule type" value="Genomic_DNA"/>
</dbReference>
<dbReference type="GO" id="GO:0005524">
    <property type="term" value="F:ATP binding"/>
    <property type="evidence" value="ECO:0007669"/>
    <property type="project" value="UniProtKB-UniRule"/>
</dbReference>
<evidence type="ECO:0000313" key="12">
    <source>
        <dbReference type="EMBL" id="SEJ43078.1"/>
    </source>
</evidence>
<dbReference type="AlphaFoldDB" id="A0A1H6YP29"/>
<dbReference type="Pfam" id="PF02669">
    <property type="entry name" value="KdpC"/>
    <property type="match status" value="1"/>
</dbReference>
<dbReference type="HAMAP" id="MF_00276">
    <property type="entry name" value="KdpC"/>
    <property type="match status" value="1"/>
</dbReference>
<evidence type="ECO:0000256" key="8">
    <source>
        <dbReference type="ARBA" id="ARBA00022989"/>
    </source>
</evidence>
<protein>
    <recommendedName>
        <fullName evidence="11">Potassium-transporting ATPase KdpC subunit</fullName>
    </recommendedName>
    <alternativeName>
        <fullName evidence="11">ATP phosphohydrolase [potassium-transporting] C chain</fullName>
    </alternativeName>
    <alternativeName>
        <fullName evidence="11">Potassium-binding and translocating subunit C</fullName>
    </alternativeName>
    <alternativeName>
        <fullName evidence="11">Potassium-translocating ATPase C chain</fullName>
    </alternativeName>
</protein>
<dbReference type="GO" id="GO:0005886">
    <property type="term" value="C:plasma membrane"/>
    <property type="evidence" value="ECO:0007669"/>
    <property type="project" value="UniProtKB-SubCell"/>
</dbReference>
<proteinExistence type="inferred from homology"/>
<dbReference type="GO" id="GO:0008556">
    <property type="term" value="F:P-type potassium transmembrane transporter activity"/>
    <property type="evidence" value="ECO:0007669"/>
    <property type="project" value="InterPro"/>
</dbReference>
<dbReference type="NCBIfam" id="NF010606">
    <property type="entry name" value="PRK14002.1"/>
    <property type="match status" value="1"/>
</dbReference>
<evidence type="ECO:0000256" key="6">
    <source>
        <dbReference type="ARBA" id="ARBA00022840"/>
    </source>
</evidence>
<comment type="subunit">
    <text evidence="11">The system is composed of three essential subunits: KdpA, KdpB and KdpC.</text>
</comment>
<evidence type="ECO:0000256" key="2">
    <source>
        <dbReference type="ARBA" id="ARBA00022475"/>
    </source>
</evidence>
<dbReference type="Proteomes" id="UP000199532">
    <property type="component" value="Unassembled WGS sequence"/>
</dbReference>
<dbReference type="InterPro" id="IPR003820">
    <property type="entry name" value="KdpC"/>
</dbReference>
<dbReference type="STRING" id="408657.SAMN04487995_4685"/>
<reference evidence="12 13" key="1">
    <citation type="submission" date="2016-10" db="EMBL/GenBank/DDBJ databases">
        <authorList>
            <person name="de Groot N.N."/>
        </authorList>
    </citation>
    <scope>NUCLEOTIDE SEQUENCE [LARGE SCALE GENOMIC DNA]</scope>
    <source>
        <strain evidence="12 13">DSM 19938</strain>
    </source>
</reference>
<name>A0A1H6YP29_9BACT</name>
<dbReference type="NCBIfam" id="TIGR00681">
    <property type="entry name" value="kdpC"/>
    <property type="match status" value="1"/>
</dbReference>
<dbReference type="RefSeq" id="WP_090338719.1">
    <property type="nucleotide sequence ID" value="NZ_FNXY01000007.1"/>
</dbReference>
<keyword evidence="8 11" id="KW-1133">Transmembrane helix</keyword>
<evidence type="ECO:0000256" key="10">
    <source>
        <dbReference type="ARBA" id="ARBA00023136"/>
    </source>
</evidence>
<evidence type="ECO:0000313" key="13">
    <source>
        <dbReference type="Proteomes" id="UP000199532"/>
    </source>
</evidence>
<evidence type="ECO:0000256" key="7">
    <source>
        <dbReference type="ARBA" id="ARBA00022958"/>
    </source>
</evidence>
<dbReference type="OrthoDB" id="9809491at2"/>
<sequence>MKTNLFPAIKLTAITLVFFAGVYTIIIWGIAQLAPNHGNGEVITQNGKKYYTNVGQAFTEDKYFNSRPSAVDYNAAGSGGSNKAPSNPEYLQTVQARIDTFLVHNPDVKKQDVPVELVTASGSGLDPDISPNAALVQLKRVAKTRKVSEQNIQKLIEENTEAPLLGLLGPAKVNVLKLNMALDQVK</sequence>
<comment type="function">
    <text evidence="11">Part of the high-affinity ATP-driven potassium transport (or Kdp) system, which catalyzes the hydrolysis of ATP coupled with the electrogenic transport of potassium into the cytoplasm. This subunit acts as a catalytic chaperone that increases the ATP-binding affinity of the ATP-hydrolyzing subunit KdpB by the formation of a transient KdpB/KdpC/ATP ternary complex.</text>
</comment>
<dbReference type="PANTHER" id="PTHR30042">
    <property type="entry name" value="POTASSIUM-TRANSPORTING ATPASE C CHAIN"/>
    <property type="match status" value="1"/>
</dbReference>
<dbReference type="PANTHER" id="PTHR30042:SF2">
    <property type="entry name" value="POTASSIUM-TRANSPORTING ATPASE KDPC SUBUNIT"/>
    <property type="match status" value="1"/>
</dbReference>
<organism evidence="12 13">
    <name type="scientific">Dyadobacter koreensis</name>
    <dbReference type="NCBI Taxonomy" id="408657"/>
    <lineage>
        <taxon>Bacteria</taxon>
        <taxon>Pseudomonadati</taxon>
        <taxon>Bacteroidota</taxon>
        <taxon>Cytophagia</taxon>
        <taxon>Cytophagales</taxon>
        <taxon>Spirosomataceae</taxon>
        <taxon>Dyadobacter</taxon>
    </lineage>
</organism>
<keyword evidence="1 11" id="KW-0813">Transport</keyword>
<accession>A0A1H6YP29</accession>